<comment type="caution">
    <text evidence="1">The sequence shown here is derived from an EMBL/GenBank/DDBJ whole genome shotgun (WGS) entry which is preliminary data.</text>
</comment>
<reference evidence="1 2" key="1">
    <citation type="journal article" date="2018" name="Int. J. Syst. Evol. Microbiol.">
        <title>Pseudooceanicola lipolyticus sp. nov., a marine alphaproteobacterium, reclassification of Oceanicola flagellatus as Pseudooceanicola flagellatus comb. nov. and emended description of the genus Pseudooceanicola.</title>
        <authorList>
            <person name="Huang M.-M."/>
            <person name="Guo L.-L."/>
            <person name="Wu Y.-H."/>
            <person name="Lai Q.-L."/>
            <person name="Shao Z.-Z."/>
            <person name="Wang C.-S."/>
            <person name="Wu M."/>
            <person name="Xu X.-W."/>
        </authorList>
    </citation>
    <scope>NUCLEOTIDE SEQUENCE [LARGE SCALE GENOMIC DNA]</scope>
    <source>
        <strain evidence="1 2">157</strain>
    </source>
</reference>
<keyword evidence="2" id="KW-1185">Reference proteome</keyword>
<gene>
    <name evidence="1" type="ORF">CVM52_15335</name>
</gene>
<dbReference type="AlphaFoldDB" id="A0A2M8IZ24"/>
<dbReference type="EMBL" id="PGTB01000071">
    <property type="protein sequence ID" value="PJE35783.1"/>
    <property type="molecule type" value="Genomic_DNA"/>
</dbReference>
<evidence type="ECO:0000313" key="2">
    <source>
        <dbReference type="Proteomes" id="UP000231553"/>
    </source>
</evidence>
<evidence type="ECO:0000313" key="1">
    <source>
        <dbReference type="EMBL" id="PJE35783.1"/>
    </source>
</evidence>
<proteinExistence type="predicted"/>
<name>A0A2M8IZ24_9RHOB</name>
<accession>A0A2M8IZ24</accession>
<protein>
    <submittedName>
        <fullName evidence="1">Uncharacterized protein</fullName>
    </submittedName>
</protein>
<organism evidence="1 2">
    <name type="scientific">Pseudooceanicola lipolyticus</name>
    <dbReference type="NCBI Taxonomy" id="2029104"/>
    <lineage>
        <taxon>Bacteria</taxon>
        <taxon>Pseudomonadati</taxon>
        <taxon>Pseudomonadota</taxon>
        <taxon>Alphaproteobacteria</taxon>
        <taxon>Rhodobacterales</taxon>
        <taxon>Paracoccaceae</taxon>
        <taxon>Pseudooceanicola</taxon>
    </lineage>
</organism>
<dbReference type="Proteomes" id="UP000231553">
    <property type="component" value="Unassembled WGS sequence"/>
</dbReference>
<sequence length="69" mass="6801">MAGSISAVVTLITGAGFLAALLAYSGVGAGAVLGLGLITYCLSLLRDLSAGTPCGEAIGRAQQPLPVRR</sequence>